<dbReference type="Gene3D" id="1.10.260.40">
    <property type="entry name" value="lambda repressor-like DNA-binding domains"/>
    <property type="match status" value="1"/>
</dbReference>
<keyword evidence="3" id="KW-1185">Reference proteome</keyword>
<evidence type="ECO:0000313" key="3">
    <source>
        <dbReference type="Proteomes" id="UP001523262"/>
    </source>
</evidence>
<organism evidence="2 3">
    <name type="scientific">Neobacillus pocheonensis</name>
    <dbReference type="NCBI Taxonomy" id="363869"/>
    <lineage>
        <taxon>Bacteria</taxon>
        <taxon>Bacillati</taxon>
        <taxon>Bacillota</taxon>
        <taxon>Bacilli</taxon>
        <taxon>Bacillales</taxon>
        <taxon>Bacillaceae</taxon>
        <taxon>Neobacillus</taxon>
    </lineage>
</organism>
<feature type="domain" description="HTH cro/C1-type" evidence="1">
    <location>
        <begin position="6"/>
        <end position="62"/>
    </location>
</feature>
<accession>A0ABT0WFT3</accession>
<protein>
    <submittedName>
        <fullName evidence="2">Helix-turn-helix domain-containing protein</fullName>
    </submittedName>
</protein>
<evidence type="ECO:0000313" key="2">
    <source>
        <dbReference type="EMBL" id="MCM2535170.1"/>
    </source>
</evidence>
<dbReference type="CDD" id="cd00093">
    <property type="entry name" value="HTH_XRE"/>
    <property type="match status" value="1"/>
</dbReference>
<dbReference type="PROSITE" id="PS50943">
    <property type="entry name" value="HTH_CROC1"/>
    <property type="match status" value="1"/>
</dbReference>
<comment type="caution">
    <text evidence="2">The sequence shown here is derived from an EMBL/GenBank/DDBJ whole genome shotgun (WGS) entry which is preliminary data.</text>
</comment>
<dbReference type="EMBL" id="JAMQCR010000002">
    <property type="protein sequence ID" value="MCM2535170.1"/>
    <property type="molecule type" value="Genomic_DNA"/>
</dbReference>
<proteinExistence type="predicted"/>
<dbReference type="Proteomes" id="UP001523262">
    <property type="component" value="Unassembled WGS sequence"/>
</dbReference>
<dbReference type="InterPro" id="IPR001387">
    <property type="entry name" value="Cro/C1-type_HTH"/>
</dbReference>
<dbReference type="Pfam" id="PF01381">
    <property type="entry name" value="HTH_3"/>
    <property type="match status" value="1"/>
</dbReference>
<sequence length="105" mass="12506">MLRLKLKELYEAKGVTQKQVSEELGIRAGTLSGLANNMRTSWDVQILEKLMEYFEIKDVRELIQNIPYQEIKERLKRITPQEIEEEFKDVFEDYYGKGKVNKDDY</sequence>
<gene>
    <name evidence="2" type="ORF">NDK43_26015</name>
</gene>
<dbReference type="SUPFAM" id="SSF47413">
    <property type="entry name" value="lambda repressor-like DNA-binding domains"/>
    <property type="match status" value="1"/>
</dbReference>
<dbReference type="SMART" id="SM00530">
    <property type="entry name" value="HTH_XRE"/>
    <property type="match status" value="1"/>
</dbReference>
<evidence type="ECO:0000259" key="1">
    <source>
        <dbReference type="PROSITE" id="PS50943"/>
    </source>
</evidence>
<dbReference type="InterPro" id="IPR010982">
    <property type="entry name" value="Lambda_DNA-bd_dom_sf"/>
</dbReference>
<name>A0ABT0WFT3_9BACI</name>
<reference evidence="2 3" key="1">
    <citation type="submission" date="2022-06" db="EMBL/GenBank/DDBJ databases">
        <authorList>
            <person name="Jeon C.O."/>
        </authorList>
    </citation>
    <scope>NUCLEOTIDE SEQUENCE [LARGE SCALE GENOMIC DNA]</scope>
    <source>
        <strain evidence="2 3">KCTC 13943</strain>
    </source>
</reference>